<reference evidence="2 3" key="1">
    <citation type="journal article" date="2014" name="Curr. Biol.">
        <title>The genome of the clonal raider ant Cerapachys biroi.</title>
        <authorList>
            <person name="Oxley P.R."/>
            <person name="Ji L."/>
            <person name="Fetter-Pruneda I."/>
            <person name="McKenzie S.K."/>
            <person name="Li C."/>
            <person name="Hu H."/>
            <person name="Zhang G."/>
            <person name="Kronauer D.J."/>
        </authorList>
    </citation>
    <scope>NUCLEOTIDE SEQUENCE [LARGE SCALE GENOMIC DNA]</scope>
</reference>
<evidence type="ECO:0000256" key="1">
    <source>
        <dbReference type="SAM" id="MobiDB-lite"/>
    </source>
</evidence>
<feature type="region of interest" description="Disordered" evidence="1">
    <location>
        <begin position="27"/>
        <end position="66"/>
    </location>
</feature>
<feature type="non-terminal residue" evidence="2">
    <location>
        <position position="1"/>
    </location>
</feature>
<gene>
    <name evidence="2" type="ORF">X777_03861</name>
</gene>
<organism evidence="2 3">
    <name type="scientific">Ooceraea biroi</name>
    <name type="common">Clonal raider ant</name>
    <name type="synonym">Cerapachys biroi</name>
    <dbReference type="NCBI Taxonomy" id="2015173"/>
    <lineage>
        <taxon>Eukaryota</taxon>
        <taxon>Metazoa</taxon>
        <taxon>Ecdysozoa</taxon>
        <taxon>Arthropoda</taxon>
        <taxon>Hexapoda</taxon>
        <taxon>Insecta</taxon>
        <taxon>Pterygota</taxon>
        <taxon>Neoptera</taxon>
        <taxon>Endopterygota</taxon>
        <taxon>Hymenoptera</taxon>
        <taxon>Apocrita</taxon>
        <taxon>Aculeata</taxon>
        <taxon>Formicoidea</taxon>
        <taxon>Formicidae</taxon>
        <taxon>Dorylinae</taxon>
        <taxon>Ooceraea</taxon>
    </lineage>
</organism>
<name>A0A026WJ04_OOCBI</name>
<feature type="compositionally biased region" description="Basic and acidic residues" evidence="1">
    <location>
        <begin position="27"/>
        <end position="44"/>
    </location>
</feature>
<dbReference type="Proteomes" id="UP000053097">
    <property type="component" value="Unassembled WGS sequence"/>
</dbReference>
<dbReference type="AlphaFoldDB" id="A0A026WJ04"/>
<accession>A0A026WJ04</accession>
<keyword evidence="3" id="KW-1185">Reference proteome</keyword>
<feature type="non-terminal residue" evidence="2">
    <location>
        <position position="139"/>
    </location>
</feature>
<evidence type="ECO:0000313" key="2">
    <source>
        <dbReference type="EMBL" id="EZA55606.1"/>
    </source>
</evidence>
<feature type="compositionally biased region" description="Polar residues" evidence="1">
    <location>
        <begin position="45"/>
        <end position="57"/>
    </location>
</feature>
<protein>
    <submittedName>
        <fullName evidence="2">Uncharacterized protein</fullName>
    </submittedName>
</protein>
<evidence type="ECO:0000313" key="3">
    <source>
        <dbReference type="Proteomes" id="UP000053097"/>
    </source>
</evidence>
<dbReference type="EMBL" id="KK107199">
    <property type="protein sequence ID" value="EZA55606.1"/>
    <property type="molecule type" value="Genomic_DNA"/>
</dbReference>
<proteinExistence type="predicted"/>
<sequence>ERRELRNSRRHYPCGFLVDHDGGGCAGKRGDLVHQPEETLDHQHPQGTAPDTRSARTSMRRRVPISSACMEPTDCRLMTTSIAATVAAAPQPSQPRNGTACEDCEATMNQKPVTGMDTLHCHGNPPPSRFPLVIVPSGV</sequence>